<evidence type="ECO:0000256" key="1">
    <source>
        <dbReference type="ARBA" id="ARBA00009995"/>
    </source>
</evidence>
<dbReference type="Gene3D" id="3.40.50.2000">
    <property type="entry name" value="Glycogen Phosphorylase B"/>
    <property type="match status" value="2"/>
</dbReference>
<evidence type="ECO:0000313" key="3">
    <source>
        <dbReference type="Proteomes" id="UP000623129"/>
    </source>
</evidence>
<dbReference type="Proteomes" id="UP000623129">
    <property type="component" value="Unassembled WGS sequence"/>
</dbReference>
<proteinExistence type="inferred from homology"/>
<name>A0A833QE78_9POAL</name>
<keyword evidence="3" id="KW-1185">Reference proteome</keyword>
<dbReference type="GO" id="GO:0035251">
    <property type="term" value="F:UDP-glucosyltransferase activity"/>
    <property type="evidence" value="ECO:0007669"/>
    <property type="project" value="TreeGrafter"/>
</dbReference>
<evidence type="ECO:0000313" key="2">
    <source>
        <dbReference type="EMBL" id="KAF3322505.1"/>
    </source>
</evidence>
<dbReference type="EMBL" id="SWLB01000025">
    <property type="protein sequence ID" value="KAF3322505.1"/>
    <property type="molecule type" value="Genomic_DNA"/>
</dbReference>
<gene>
    <name evidence="2" type="ORF">FCM35_KLT13646</name>
</gene>
<reference evidence="2" key="1">
    <citation type="submission" date="2020-01" db="EMBL/GenBank/DDBJ databases">
        <title>Genome sequence of Kobresia littledalei, the first chromosome-level genome in the family Cyperaceae.</title>
        <authorList>
            <person name="Qu G."/>
        </authorList>
    </citation>
    <scope>NUCLEOTIDE SEQUENCE</scope>
    <source>
        <strain evidence="2">C.B.Clarke</strain>
        <tissue evidence="2">Leaf</tissue>
    </source>
</reference>
<organism evidence="2 3">
    <name type="scientific">Carex littledalei</name>
    <dbReference type="NCBI Taxonomy" id="544730"/>
    <lineage>
        <taxon>Eukaryota</taxon>
        <taxon>Viridiplantae</taxon>
        <taxon>Streptophyta</taxon>
        <taxon>Embryophyta</taxon>
        <taxon>Tracheophyta</taxon>
        <taxon>Spermatophyta</taxon>
        <taxon>Magnoliopsida</taxon>
        <taxon>Liliopsida</taxon>
        <taxon>Poales</taxon>
        <taxon>Cyperaceae</taxon>
        <taxon>Cyperoideae</taxon>
        <taxon>Cariceae</taxon>
        <taxon>Carex</taxon>
        <taxon>Carex subgen. Euthyceras</taxon>
    </lineage>
</organism>
<dbReference type="SUPFAM" id="SSF53756">
    <property type="entry name" value="UDP-Glycosyltransferase/glycogen phosphorylase"/>
    <property type="match status" value="1"/>
</dbReference>
<keyword evidence="2" id="KW-0808">Transferase</keyword>
<dbReference type="PANTHER" id="PTHR48047">
    <property type="entry name" value="GLYCOSYLTRANSFERASE"/>
    <property type="match status" value="1"/>
</dbReference>
<comment type="similarity">
    <text evidence="1">Belongs to the UDP-glycosyltransferase family.</text>
</comment>
<dbReference type="PANTHER" id="PTHR48047:SF19">
    <property type="entry name" value="GLYCOSYLTRANSFERASE"/>
    <property type="match status" value="1"/>
</dbReference>
<dbReference type="OrthoDB" id="780184at2759"/>
<comment type="caution">
    <text evidence="2">The sequence shown here is derived from an EMBL/GenBank/DDBJ whole genome shotgun (WGS) entry which is preliminary data.</text>
</comment>
<protein>
    <submittedName>
        <fullName evidence="2">UDP-glycosyltransferase 73C7</fullName>
    </submittedName>
</protein>
<accession>A0A833QE78</accession>
<sequence length="107" mass="12094">MLAWPVEFEQFINERLIVDIKGCGARVWEGGKRSTREEERELVPYEVIAEAVSRFMEPGGIIERARANAREVATMAKAAMAEGGSSRRDLNRLISDLFEAKRNKACH</sequence>
<dbReference type="AlphaFoldDB" id="A0A833QE78"/>